<gene>
    <name evidence="2" type="ORF">TGAMA5MH_02363</name>
</gene>
<proteinExistence type="predicted"/>
<dbReference type="Proteomes" id="UP000236546">
    <property type="component" value="Unassembled WGS sequence"/>
</dbReference>
<dbReference type="AlphaFoldDB" id="A0A2K0TLC4"/>
<evidence type="ECO:0000313" key="2">
    <source>
        <dbReference type="EMBL" id="PNP46327.1"/>
    </source>
</evidence>
<reference evidence="2 3" key="1">
    <citation type="submission" date="2017-02" db="EMBL/GenBank/DDBJ databases">
        <title>Genomes of Trichoderma spp. with biocontrol activity.</title>
        <authorList>
            <person name="Gardiner D."/>
            <person name="Kazan K."/>
            <person name="Vos C."/>
            <person name="Harvey P."/>
        </authorList>
    </citation>
    <scope>NUCLEOTIDE SEQUENCE [LARGE SCALE GENOMIC DNA]</scope>
    <source>
        <strain evidence="2 3">A5MH</strain>
    </source>
</reference>
<name>A0A2K0TLC4_9HYPO</name>
<feature type="region of interest" description="Disordered" evidence="1">
    <location>
        <begin position="1"/>
        <end position="41"/>
    </location>
</feature>
<evidence type="ECO:0000256" key="1">
    <source>
        <dbReference type="SAM" id="MobiDB-lite"/>
    </source>
</evidence>
<dbReference type="EMBL" id="MTYH01000016">
    <property type="protein sequence ID" value="PNP46327.1"/>
    <property type="molecule type" value="Genomic_DNA"/>
</dbReference>
<protein>
    <submittedName>
        <fullName evidence="2">Uncharacterized protein</fullName>
    </submittedName>
</protein>
<accession>A0A2K0TLC4</accession>
<sequence>MYHSGSVPQEEPKPKPPSQQTWASLDVGAGDTGNFGERAKS</sequence>
<organism evidence="2 3">
    <name type="scientific">Trichoderma gamsii</name>
    <dbReference type="NCBI Taxonomy" id="398673"/>
    <lineage>
        <taxon>Eukaryota</taxon>
        <taxon>Fungi</taxon>
        <taxon>Dikarya</taxon>
        <taxon>Ascomycota</taxon>
        <taxon>Pezizomycotina</taxon>
        <taxon>Sordariomycetes</taxon>
        <taxon>Hypocreomycetidae</taxon>
        <taxon>Hypocreales</taxon>
        <taxon>Hypocreaceae</taxon>
        <taxon>Trichoderma</taxon>
    </lineage>
</organism>
<comment type="caution">
    <text evidence="2">The sequence shown here is derived from an EMBL/GenBank/DDBJ whole genome shotgun (WGS) entry which is preliminary data.</text>
</comment>
<evidence type="ECO:0000313" key="3">
    <source>
        <dbReference type="Proteomes" id="UP000236546"/>
    </source>
</evidence>